<sequence length="93" mass="10477">MSLSGFDDDDEEIEEANGNHFACDFSRRSTSSSVKAAGQWRTEIGGVCKDFILTLAFPVILSLVPARSARIYESRSSVIDLRNLRNNYYTHTR</sequence>
<keyword evidence="2" id="KW-1185">Reference proteome</keyword>
<evidence type="ECO:0000313" key="2">
    <source>
        <dbReference type="Proteomes" id="UP000799118"/>
    </source>
</evidence>
<protein>
    <submittedName>
        <fullName evidence="1">Uncharacterized protein</fullName>
    </submittedName>
</protein>
<proteinExistence type="predicted"/>
<organism evidence="1 2">
    <name type="scientific">Gymnopus androsaceus JB14</name>
    <dbReference type="NCBI Taxonomy" id="1447944"/>
    <lineage>
        <taxon>Eukaryota</taxon>
        <taxon>Fungi</taxon>
        <taxon>Dikarya</taxon>
        <taxon>Basidiomycota</taxon>
        <taxon>Agaricomycotina</taxon>
        <taxon>Agaricomycetes</taxon>
        <taxon>Agaricomycetidae</taxon>
        <taxon>Agaricales</taxon>
        <taxon>Marasmiineae</taxon>
        <taxon>Omphalotaceae</taxon>
        <taxon>Gymnopus</taxon>
    </lineage>
</organism>
<name>A0A6A4HKW3_9AGAR</name>
<dbReference type="AlphaFoldDB" id="A0A6A4HKW3"/>
<evidence type="ECO:0000313" key="1">
    <source>
        <dbReference type="EMBL" id="KAE9398643.1"/>
    </source>
</evidence>
<reference evidence="1" key="1">
    <citation type="journal article" date="2019" name="Environ. Microbiol.">
        <title>Fungal ecological strategies reflected in gene transcription - a case study of two litter decomposers.</title>
        <authorList>
            <person name="Barbi F."/>
            <person name="Kohler A."/>
            <person name="Barry K."/>
            <person name="Baskaran P."/>
            <person name="Daum C."/>
            <person name="Fauchery L."/>
            <person name="Ihrmark K."/>
            <person name="Kuo A."/>
            <person name="LaButti K."/>
            <person name="Lipzen A."/>
            <person name="Morin E."/>
            <person name="Grigoriev I.V."/>
            <person name="Henrissat B."/>
            <person name="Lindahl B."/>
            <person name="Martin F."/>
        </authorList>
    </citation>
    <scope>NUCLEOTIDE SEQUENCE</scope>
    <source>
        <strain evidence="1">JB14</strain>
    </source>
</reference>
<accession>A0A6A4HKW3</accession>
<gene>
    <name evidence="1" type="ORF">BT96DRAFT_1020048</name>
</gene>
<dbReference type="Proteomes" id="UP000799118">
    <property type="component" value="Unassembled WGS sequence"/>
</dbReference>
<dbReference type="EMBL" id="ML769480">
    <property type="protein sequence ID" value="KAE9398643.1"/>
    <property type="molecule type" value="Genomic_DNA"/>
</dbReference>